<sequence length="189" mass="22484">MQSRQYGKWSEEETNKMIHLTRSYKGNVINWKAIAENINGRTHQQCKSYYNSKIRRIEVNLDALTPLDLAAMTIRDLLNNNVSKSFDAMKRMYYDQIFVEVIINSKMVMQDCLQFKFNVKMLKTIRQVYILYNQNKHVWIDQINTRGFAEFQEQSFQQHEFEHLQTLIDNDQTAKLCCKITELLQKGTL</sequence>
<dbReference type="CDD" id="cd00167">
    <property type="entry name" value="SANT"/>
    <property type="match status" value="1"/>
</dbReference>
<proteinExistence type="predicted"/>
<dbReference type="InterPro" id="IPR017930">
    <property type="entry name" value="Myb_dom"/>
</dbReference>
<evidence type="ECO:0000259" key="1">
    <source>
        <dbReference type="PROSITE" id="PS50090"/>
    </source>
</evidence>
<evidence type="ECO:0000313" key="7">
    <source>
        <dbReference type="Proteomes" id="UP001642409"/>
    </source>
</evidence>
<dbReference type="EMBL" id="CATOUU010000143">
    <property type="protein sequence ID" value="CAI9917865.1"/>
    <property type="molecule type" value="Genomic_DNA"/>
</dbReference>
<dbReference type="AlphaFoldDB" id="A0AA86NEU1"/>
<dbReference type="EMBL" id="CAXDID020000175">
    <property type="protein sequence ID" value="CAL6048384.1"/>
    <property type="molecule type" value="Genomic_DNA"/>
</dbReference>
<comment type="caution">
    <text evidence="3">The sequence shown here is derived from an EMBL/GenBank/DDBJ whole genome shotgun (WGS) entry which is preliminary data.</text>
</comment>
<dbReference type="SUPFAM" id="SSF46689">
    <property type="entry name" value="Homeodomain-like"/>
    <property type="match status" value="1"/>
</dbReference>
<dbReference type="PROSITE" id="PS51294">
    <property type="entry name" value="HTH_MYB"/>
    <property type="match status" value="1"/>
</dbReference>
<evidence type="ECO:0000313" key="6">
    <source>
        <dbReference type="EMBL" id="CAL6085907.1"/>
    </source>
</evidence>
<dbReference type="Gene3D" id="1.10.10.60">
    <property type="entry name" value="Homeodomain-like"/>
    <property type="match status" value="1"/>
</dbReference>
<dbReference type="InterPro" id="IPR009057">
    <property type="entry name" value="Homeodomain-like_sf"/>
</dbReference>
<dbReference type="PROSITE" id="PS50090">
    <property type="entry name" value="MYB_LIKE"/>
    <property type="match status" value="1"/>
</dbReference>
<dbReference type="InterPro" id="IPR001005">
    <property type="entry name" value="SANT/Myb"/>
</dbReference>
<keyword evidence="7" id="KW-1185">Reference proteome</keyword>
<dbReference type="EMBL" id="CATOUU010000688">
    <property type="protein sequence ID" value="CAI9941238.1"/>
    <property type="molecule type" value="Genomic_DNA"/>
</dbReference>
<evidence type="ECO:0000313" key="4">
    <source>
        <dbReference type="EMBL" id="CAI9941238.1"/>
    </source>
</evidence>
<feature type="domain" description="Myb-like" evidence="1">
    <location>
        <begin position="1"/>
        <end position="54"/>
    </location>
</feature>
<name>A0AA86NEU1_9EUKA</name>
<dbReference type="EMBL" id="CAXDID020000389">
    <property type="protein sequence ID" value="CAL6085907.1"/>
    <property type="molecule type" value="Genomic_DNA"/>
</dbReference>
<protein>
    <submittedName>
        <fullName evidence="3">SANT/Myb domain</fullName>
    </submittedName>
    <submittedName>
        <fullName evidence="5">SANT/Myb_domain</fullName>
    </submittedName>
</protein>
<evidence type="ECO:0000313" key="5">
    <source>
        <dbReference type="EMBL" id="CAL6048384.1"/>
    </source>
</evidence>
<gene>
    <name evidence="4" type="ORF">HINF_LOCUS28883</name>
    <name evidence="5" type="ORF">HINF_LOCUS42664</name>
    <name evidence="3" type="ORF">HINF_LOCUS5510</name>
    <name evidence="6" type="ORF">HINF_LOCUS62905</name>
</gene>
<evidence type="ECO:0000259" key="2">
    <source>
        <dbReference type="PROSITE" id="PS51294"/>
    </source>
</evidence>
<organism evidence="3">
    <name type="scientific">Hexamita inflata</name>
    <dbReference type="NCBI Taxonomy" id="28002"/>
    <lineage>
        <taxon>Eukaryota</taxon>
        <taxon>Metamonada</taxon>
        <taxon>Diplomonadida</taxon>
        <taxon>Hexamitidae</taxon>
        <taxon>Hexamitinae</taxon>
        <taxon>Hexamita</taxon>
    </lineage>
</organism>
<reference evidence="5 7" key="2">
    <citation type="submission" date="2024-07" db="EMBL/GenBank/DDBJ databases">
        <authorList>
            <person name="Akdeniz Z."/>
        </authorList>
    </citation>
    <scope>NUCLEOTIDE SEQUENCE [LARGE SCALE GENOMIC DNA]</scope>
</reference>
<dbReference type="Pfam" id="PF00249">
    <property type="entry name" value="Myb_DNA-binding"/>
    <property type="match status" value="1"/>
</dbReference>
<reference evidence="3" key="1">
    <citation type="submission" date="2023-06" db="EMBL/GenBank/DDBJ databases">
        <authorList>
            <person name="Kurt Z."/>
        </authorList>
    </citation>
    <scope>NUCLEOTIDE SEQUENCE</scope>
</reference>
<evidence type="ECO:0000313" key="3">
    <source>
        <dbReference type="EMBL" id="CAI9917865.1"/>
    </source>
</evidence>
<accession>A0AA86NEU1</accession>
<dbReference type="SMART" id="SM00717">
    <property type="entry name" value="SANT"/>
    <property type="match status" value="1"/>
</dbReference>
<dbReference type="Proteomes" id="UP001642409">
    <property type="component" value="Unassembled WGS sequence"/>
</dbReference>
<feature type="domain" description="HTH myb-type" evidence="2">
    <location>
        <begin position="1"/>
        <end position="58"/>
    </location>
</feature>